<keyword evidence="2" id="KW-1185">Reference proteome</keyword>
<protein>
    <submittedName>
        <fullName evidence="1">Uncharacterized protein</fullName>
    </submittedName>
</protein>
<organism evidence="1 2">
    <name type="scientific">Iphiclides podalirius</name>
    <name type="common">scarce swallowtail</name>
    <dbReference type="NCBI Taxonomy" id="110791"/>
    <lineage>
        <taxon>Eukaryota</taxon>
        <taxon>Metazoa</taxon>
        <taxon>Ecdysozoa</taxon>
        <taxon>Arthropoda</taxon>
        <taxon>Hexapoda</taxon>
        <taxon>Insecta</taxon>
        <taxon>Pterygota</taxon>
        <taxon>Neoptera</taxon>
        <taxon>Endopterygota</taxon>
        <taxon>Lepidoptera</taxon>
        <taxon>Glossata</taxon>
        <taxon>Ditrysia</taxon>
        <taxon>Papilionoidea</taxon>
        <taxon>Papilionidae</taxon>
        <taxon>Papilioninae</taxon>
        <taxon>Iphiclides</taxon>
    </lineage>
</organism>
<dbReference type="Proteomes" id="UP000837857">
    <property type="component" value="Chromosome 29"/>
</dbReference>
<gene>
    <name evidence="1" type="ORF">IPOD504_LOCUS12030</name>
</gene>
<accession>A0ABN8INF3</accession>
<proteinExistence type="predicted"/>
<reference evidence="1" key="1">
    <citation type="submission" date="2022-03" db="EMBL/GenBank/DDBJ databases">
        <authorList>
            <person name="Martin H S."/>
        </authorList>
    </citation>
    <scope>NUCLEOTIDE SEQUENCE</scope>
</reference>
<sequence length="117" mass="13370">MFRLSTTPSSVAKRFQLLPYDRSVCGGDEKKRVHRKRQRHPNALGLCKMVPGHMCEFLSRFLDYVGEVAKLASGEAETRVCDTLLELFQVLSVLGRDVASLVKCYFSFVRRAFVKRL</sequence>
<evidence type="ECO:0000313" key="1">
    <source>
        <dbReference type="EMBL" id="CAH2062495.1"/>
    </source>
</evidence>
<dbReference type="EMBL" id="OW152841">
    <property type="protein sequence ID" value="CAH2062495.1"/>
    <property type="molecule type" value="Genomic_DNA"/>
</dbReference>
<evidence type="ECO:0000313" key="2">
    <source>
        <dbReference type="Proteomes" id="UP000837857"/>
    </source>
</evidence>
<feature type="non-terminal residue" evidence="1">
    <location>
        <position position="117"/>
    </location>
</feature>
<name>A0ABN8INF3_9NEOP</name>